<comment type="caution">
    <text evidence="6">The sequence shown here is derived from an EMBL/GenBank/DDBJ whole genome shotgun (WGS) entry which is preliminary data.</text>
</comment>
<gene>
    <name evidence="6" type="ORF">CONPUDRAFT_79840</name>
</gene>
<dbReference type="Pfam" id="PF24321">
    <property type="entry name" value="DUF7493"/>
    <property type="match status" value="1"/>
</dbReference>
<keyword evidence="2" id="KW-0547">Nucleotide-binding</keyword>
<dbReference type="PANTHER" id="PTHR12358:SF31">
    <property type="entry name" value="ACYLGLYCEROL KINASE, MITOCHONDRIAL"/>
    <property type="match status" value="1"/>
</dbReference>
<keyword evidence="3" id="KW-0418">Kinase</keyword>
<evidence type="ECO:0000256" key="1">
    <source>
        <dbReference type="ARBA" id="ARBA00022679"/>
    </source>
</evidence>
<dbReference type="AlphaFoldDB" id="A0A5M3N180"/>
<dbReference type="GO" id="GO:0005737">
    <property type="term" value="C:cytoplasm"/>
    <property type="evidence" value="ECO:0007669"/>
    <property type="project" value="TreeGrafter"/>
</dbReference>
<reference evidence="7" key="1">
    <citation type="journal article" date="2012" name="Science">
        <title>The Paleozoic origin of enzymatic lignin decomposition reconstructed from 31 fungal genomes.</title>
        <authorList>
            <person name="Floudas D."/>
            <person name="Binder M."/>
            <person name="Riley R."/>
            <person name="Barry K."/>
            <person name="Blanchette R.A."/>
            <person name="Henrissat B."/>
            <person name="Martinez A.T."/>
            <person name="Otillar R."/>
            <person name="Spatafora J.W."/>
            <person name="Yadav J.S."/>
            <person name="Aerts A."/>
            <person name="Benoit I."/>
            <person name="Boyd A."/>
            <person name="Carlson A."/>
            <person name="Copeland A."/>
            <person name="Coutinho P.M."/>
            <person name="de Vries R.P."/>
            <person name="Ferreira P."/>
            <person name="Findley K."/>
            <person name="Foster B."/>
            <person name="Gaskell J."/>
            <person name="Glotzer D."/>
            <person name="Gorecki P."/>
            <person name="Heitman J."/>
            <person name="Hesse C."/>
            <person name="Hori C."/>
            <person name="Igarashi K."/>
            <person name="Jurgens J.A."/>
            <person name="Kallen N."/>
            <person name="Kersten P."/>
            <person name="Kohler A."/>
            <person name="Kuees U."/>
            <person name="Kumar T.K.A."/>
            <person name="Kuo A."/>
            <person name="LaButti K."/>
            <person name="Larrondo L.F."/>
            <person name="Lindquist E."/>
            <person name="Ling A."/>
            <person name="Lombard V."/>
            <person name="Lucas S."/>
            <person name="Lundell T."/>
            <person name="Martin R."/>
            <person name="McLaughlin D.J."/>
            <person name="Morgenstern I."/>
            <person name="Morin E."/>
            <person name="Murat C."/>
            <person name="Nagy L.G."/>
            <person name="Nolan M."/>
            <person name="Ohm R.A."/>
            <person name="Patyshakuliyeva A."/>
            <person name="Rokas A."/>
            <person name="Ruiz-Duenas F.J."/>
            <person name="Sabat G."/>
            <person name="Salamov A."/>
            <person name="Samejima M."/>
            <person name="Schmutz J."/>
            <person name="Slot J.C."/>
            <person name="St John F."/>
            <person name="Stenlid J."/>
            <person name="Sun H."/>
            <person name="Sun S."/>
            <person name="Syed K."/>
            <person name="Tsang A."/>
            <person name="Wiebenga A."/>
            <person name="Young D."/>
            <person name="Pisabarro A."/>
            <person name="Eastwood D.C."/>
            <person name="Martin F."/>
            <person name="Cullen D."/>
            <person name="Grigoriev I.V."/>
            <person name="Hibbett D.S."/>
        </authorList>
    </citation>
    <scope>NUCLEOTIDE SEQUENCE [LARGE SCALE GENOMIC DNA]</scope>
    <source>
        <strain evidence="7">RWD-64-598 SS2</strain>
    </source>
</reference>
<keyword evidence="7" id="KW-1185">Reference proteome</keyword>
<dbReference type="GeneID" id="19209989"/>
<dbReference type="GO" id="GO:0001727">
    <property type="term" value="F:lipid kinase activity"/>
    <property type="evidence" value="ECO:0007669"/>
    <property type="project" value="TreeGrafter"/>
</dbReference>
<dbReference type="InterPro" id="IPR045540">
    <property type="entry name" value="YegS/DAGK_C"/>
</dbReference>
<dbReference type="OrthoDB" id="3853857at2759"/>
<dbReference type="Pfam" id="PF00781">
    <property type="entry name" value="DAGK_cat"/>
    <property type="match status" value="1"/>
</dbReference>
<dbReference type="InterPro" id="IPR017438">
    <property type="entry name" value="ATP-NAD_kinase_N"/>
</dbReference>
<organism evidence="6 7">
    <name type="scientific">Coniophora puteana (strain RWD-64-598)</name>
    <name type="common">Brown rot fungus</name>
    <dbReference type="NCBI Taxonomy" id="741705"/>
    <lineage>
        <taxon>Eukaryota</taxon>
        <taxon>Fungi</taxon>
        <taxon>Dikarya</taxon>
        <taxon>Basidiomycota</taxon>
        <taxon>Agaricomycotina</taxon>
        <taxon>Agaricomycetes</taxon>
        <taxon>Agaricomycetidae</taxon>
        <taxon>Boletales</taxon>
        <taxon>Coniophorineae</taxon>
        <taxon>Coniophoraceae</taxon>
        <taxon>Coniophora</taxon>
    </lineage>
</organism>
<dbReference type="OMA" id="TMGNFYA"/>
<dbReference type="KEGG" id="cput:CONPUDRAFT_79840"/>
<evidence type="ECO:0000256" key="3">
    <source>
        <dbReference type="ARBA" id="ARBA00022777"/>
    </source>
</evidence>
<dbReference type="EMBL" id="JH711574">
    <property type="protein sequence ID" value="EIW85152.1"/>
    <property type="molecule type" value="Genomic_DNA"/>
</dbReference>
<evidence type="ECO:0000313" key="7">
    <source>
        <dbReference type="Proteomes" id="UP000053558"/>
    </source>
</evidence>
<name>A0A5M3N180_CONPW</name>
<proteinExistence type="predicted"/>
<keyword evidence="4" id="KW-0067">ATP-binding</keyword>
<protein>
    <recommendedName>
        <fullName evidence="5">DAGKc domain-containing protein</fullName>
    </recommendedName>
</protein>
<evidence type="ECO:0000313" key="6">
    <source>
        <dbReference type="EMBL" id="EIW85152.1"/>
    </source>
</evidence>
<evidence type="ECO:0000256" key="4">
    <source>
        <dbReference type="ARBA" id="ARBA00022840"/>
    </source>
</evidence>
<keyword evidence="1" id="KW-0808">Transferase</keyword>
<dbReference type="Pfam" id="PF19279">
    <property type="entry name" value="YegS_C"/>
    <property type="match status" value="1"/>
</dbReference>
<dbReference type="GO" id="GO:0016020">
    <property type="term" value="C:membrane"/>
    <property type="evidence" value="ECO:0007669"/>
    <property type="project" value="TreeGrafter"/>
</dbReference>
<dbReference type="Proteomes" id="UP000053558">
    <property type="component" value="Unassembled WGS sequence"/>
</dbReference>
<dbReference type="InterPro" id="IPR050187">
    <property type="entry name" value="Lipid_Phosphate_FormReg"/>
</dbReference>
<dbReference type="GO" id="GO:0046512">
    <property type="term" value="P:sphingosine biosynthetic process"/>
    <property type="evidence" value="ECO:0007669"/>
    <property type="project" value="TreeGrafter"/>
</dbReference>
<dbReference type="SUPFAM" id="SSF111331">
    <property type="entry name" value="NAD kinase/diacylglycerol kinase-like"/>
    <property type="match status" value="1"/>
</dbReference>
<evidence type="ECO:0000256" key="2">
    <source>
        <dbReference type="ARBA" id="ARBA00022741"/>
    </source>
</evidence>
<dbReference type="RefSeq" id="XP_007764284.1">
    <property type="nucleotide sequence ID" value="XM_007766094.1"/>
</dbReference>
<dbReference type="InterPro" id="IPR001206">
    <property type="entry name" value="Diacylglycerol_kinase_cat_dom"/>
</dbReference>
<evidence type="ECO:0000259" key="5">
    <source>
        <dbReference type="PROSITE" id="PS50146"/>
    </source>
</evidence>
<sequence length="482" mass="53919">MQSAAPREINVLANHSVLNLSFDDDSLCVQPSPLDHAPEVGCCSAFFSRKPRITHTRVPIRQVIDAHCSERTLHLTYVDRNHPKTPMELRHLTSTVIEEEQSSLMSWSEALMELAYAGVHRNRYLRVIINPFGGPGKAKSIYTKKVEPILAAGGCSLDVTYTTHRYHAQELARDISLKYDAVIVVSGDGVVHEVINGLAQHNNPEKAFCIPVVPIPAGSANALSLNILGLKDGLDPCAAALNALKGKQMKLDLFSLNMHDEKRFAFLSHALGLMAELDRNTEPLRWMGDIRFMLGFLYEVARLKTCPIQLSIKVVDDDKQRMVDAANARNSLTQQWSPEPIDDKGVSADEGKWVDFQNPIIYMYAGKGPFMSRTLMQFPASMPDDGLIDIVLQEVIPRKSLIDAIDIAEEGGLFWTKETHYVKASAYRVKALEPSYFLMVDGEEVIFDEFTVEVHPRMATVLSPYGCYPREFKLPNPEDKSH</sequence>
<dbReference type="PANTHER" id="PTHR12358">
    <property type="entry name" value="SPHINGOSINE KINASE"/>
    <property type="match status" value="1"/>
</dbReference>
<feature type="domain" description="DAGKc" evidence="5">
    <location>
        <begin position="120"/>
        <end position="260"/>
    </location>
</feature>
<dbReference type="PROSITE" id="PS50146">
    <property type="entry name" value="DAGK"/>
    <property type="match status" value="1"/>
</dbReference>
<dbReference type="SMART" id="SM00046">
    <property type="entry name" value="DAGKc"/>
    <property type="match status" value="1"/>
</dbReference>
<dbReference type="Gene3D" id="3.40.50.10330">
    <property type="entry name" value="Probable inorganic polyphosphate/atp-NAD kinase, domain 1"/>
    <property type="match status" value="1"/>
</dbReference>
<dbReference type="InterPro" id="IPR016064">
    <property type="entry name" value="NAD/diacylglycerol_kinase_sf"/>
</dbReference>
<dbReference type="Gene3D" id="2.60.200.40">
    <property type="match status" value="1"/>
</dbReference>
<dbReference type="InterPro" id="IPR055916">
    <property type="entry name" value="DUF7493"/>
</dbReference>
<accession>A0A5M3N180</accession>
<dbReference type="GO" id="GO:0016773">
    <property type="term" value="F:phosphotransferase activity, alcohol group as acceptor"/>
    <property type="evidence" value="ECO:0007669"/>
    <property type="project" value="UniProtKB-ARBA"/>
</dbReference>